<accession>A0A1I7Y2G3</accession>
<keyword evidence="1" id="KW-1185">Reference proteome</keyword>
<evidence type="ECO:0000313" key="2">
    <source>
        <dbReference type="WBParaSite" id="L893_g12054.t1"/>
    </source>
</evidence>
<protein>
    <submittedName>
        <fullName evidence="2">DUF1273 family protein</fullName>
    </submittedName>
</protein>
<dbReference type="AlphaFoldDB" id="A0A1I7Y2G3"/>
<dbReference type="WBParaSite" id="L893_g12054.t1">
    <property type="protein sequence ID" value="L893_g12054.t1"/>
    <property type="gene ID" value="L893_g12054"/>
</dbReference>
<proteinExistence type="predicted"/>
<evidence type="ECO:0000313" key="1">
    <source>
        <dbReference type="Proteomes" id="UP000095287"/>
    </source>
</evidence>
<name>A0A1I7Y2G3_9BILA</name>
<dbReference type="Proteomes" id="UP000095287">
    <property type="component" value="Unplaced"/>
</dbReference>
<organism evidence="1 2">
    <name type="scientific">Steinernema glaseri</name>
    <dbReference type="NCBI Taxonomy" id="37863"/>
    <lineage>
        <taxon>Eukaryota</taxon>
        <taxon>Metazoa</taxon>
        <taxon>Ecdysozoa</taxon>
        <taxon>Nematoda</taxon>
        <taxon>Chromadorea</taxon>
        <taxon>Rhabditida</taxon>
        <taxon>Tylenchina</taxon>
        <taxon>Panagrolaimomorpha</taxon>
        <taxon>Strongyloidoidea</taxon>
        <taxon>Steinernematidae</taxon>
        <taxon>Steinernema</taxon>
    </lineage>
</organism>
<sequence length="84" mass="9475">MTKNIIRITASCTKRHLGILSIALNEERSRLKANISQGEPSSVYMSHTCQLSIYAVGKGETLEKVVRSRRRHDLLSYFIACLPL</sequence>
<reference evidence="2" key="1">
    <citation type="submission" date="2016-11" db="UniProtKB">
        <authorList>
            <consortium name="WormBaseParasite"/>
        </authorList>
    </citation>
    <scope>IDENTIFICATION</scope>
</reference>